<evidence type="ECO:0000256" key="4">
    <source>
        <dbReference type="ARBA" id="ARBA00022679"/>
    </source>
</evidence>
<gene>
    <name evidence="15" type="ORF">EX30DRAFT_339232</name>
</gene>
<organism evidence="15 16">
    <name type="scientific">Ascodesmis nigricans</name>
    <dbReference type="NCBI Taxonomy" id="341454"/>
    <lineage>
        <taxon>Eukaryota</taxon>
        <taxon>Fungi</taxon>
        <taxon>Dikarya</taxon>
        <taxon>Ascomycota</taxon>
        <taxon>Pezizomycotina</taxon>
        <taxon>Pezizomycetes</taxon>
        <taxon>Pezizales</taxon>
        <taxon>Ascodesmidaceae</taxon>
        <taxon>Ascodesmis</taxon>
    </lineage>
</organism>
<dbReference type="Gene3D" id="1.10.510.10">
    <property type="entry name" value="Transferase(Phosphotransferase) domain 1"/>
    <property type="match status" value="1"/>
</dbReference>
<protein>
    <submittedName>
        <fullName evidence="15">Pkinase-domain-containing protein</fullName>
    </submittedName>
</protein>
<dbReference type="InterPro" id="IPR017441">
    <property type="entry name" value="Protein_kinase_ATP_BS"/>
</dbReference>
<dbReference type="InterPro" id="IPR050108">
    <property type="entry name" value="CDK"/>
</dbReference>
<dbReference type="GO" id="GO:0004693">
    <property type="term" value="F:cyclin-dependent protein serine/threonine kinase activity"/>
    <property type="evidence" value="ECO:0007669"/>
    <property type="project" value="UniProtKB-EC"/>
</dbReference>
<feature type="active site" description="Proton acceptor" evidence="10">
    <location>
        <position position="158"/>
    </location>
</feature>
<dbReference type="PANTHER" id="PTHR24056">
    <property type="entry name" value="CELL DIVISION PROTEIN KINASE"/>
    <property type="match status" value="1"/>
</dbReference>
<dbReference type="GO" id="GO:0005737">
    <property type="term" value="C:cytoplasm"/>
    <property type="evidence" value="ECO:0007669"/>
    <property type="project" value="TreeGrafter"/>
</dbReference>
<keyword evidence="16" id="KW-1185">Reference proteome</keyword>
<dbReference type="SMART" id="SM00220">
    <property type="entry name" value="S_TKc"/>
    <property type="match status" value="1"/>
</dbReference>
<dbReference type="Gene3D" id="3.30.200.20">
    <property type="entry name" value="Phosphorylase Kinase, domain 1"/>
    <property type="match status" value="1"/>
</dbReference>
<dbReference type="GO" id="GO:0005524">
    <property type="term" value="F:ATP binding"/>
    <property type="evidence" value="ECO:0007669"/>
    <property type="project" value="UniProtKB-UniRule"/>
</dbReference>
<evidence type="ECO:0000256" key="7">
    <source>
        <dbReference type="ARBA" id="ARBA00022840"/>
    </source>
</evidence>
<dbReference type="InterPro" id="IPR037770">
    <property type="entry name" value="CDK7"/>
</dbReference>
<dbReference type="GO" id="GO:0045944">
    <property type="term" value="P:positive regulation of transcription by RNA polymerase II"/>
    <property type="evidence" value="ECO:0007669"/>
    <property type="project" value="TreeGrafter"/>
</dbReference>
<accession>A0A4S2N1U3</accession>
<dbReference type="InterPro" id="IPR000719">
    <property type="entry name" value="Prot_kinase_dom"/>
</dbReference>
<evidence type="ECO:0000256" key="13">
    <source>
        <dbReference type="RuleBase" id="RU000304"/>
    </source>
</evidence>
<comment type="catalytic activity">
    <reaction evidence="8">
        <text>L-threonyl-[protein] + ATP = O-phospho-L-threonyl-[protein] + ADP + H(+)</text>
        <dbReference type="Rhea" id="RHEA:46608"/>
        <dbReference type="Rhea" id="RHEA-COMP:11060"/>
        <dbReference type="Rhea" id="RHEA-COMP:11605"/>
        <dbReference type="ChEBI" id="CHEBI:15378"/>
        <dbReference type="ChEBI" id="CHEBI:30013"/>
        <dbReference type="ChEBI" id="CHEBI:30616"/>
        <dbReference type="ChEBI" id="CHEBI:61977"/>
        <dbReference type="ChEBI" id="CHEBI:456216"/>
        <dbReference type="EC" id="2.7.11.22"/>
    </reaction>
</comment>
<keyword evidence="5 11" id="KW-0547">Nucleotide-binding</keyword>
<dbReference type="GO" id="GO:0008353">
    <property type="term" value="F:RNA polymerase II CTD heptapeptide repeat kinase activity"/>
    <property type="evidence" value="ECO:0007669"/>
    <property type="project" value="InterPro"/>
</dbReference>
<evidence type="ECO:0000256" key="5">
    <source>
        <dbReference type="ARBA" id="ARBA00022741"/>
    </source>
</evidence>
<dbReference type="SUPFAM" id="SSF56112">
    <property type="entry name" value="Protein kinase-like (PK-like)"/>
    <property type="match status" value="1"/>
</dbReference>
<dbReference type="EMBL" id="ML220114">
    <property type="protein sequence ID" value="TGZ82983.1"/>
    <property type="molecule type" value="Genomic_DNA"/>
</dbReference>
<evidence type="ECO:0000256" key="1">
    <source>
        <dbReference type="ARBA" id="ARBA00006485"/>
    </source>
</evidence>
<feature type="binding site" evidence="11">
    <location>
        <position position="63"/>
    </location>
    <ligand>
        <name>ATP</name>
        <dbReference type="ChEBI" id="CHEBI:30616"/>
    </ligand>
</feature>
<evidence type="ECO:0000313" key="15">
    <source>
        <dbReference type="EMBL" id="TGZ82983.1"/>
    </source>
</evidence>
<dbReference type="PROSITE" id="PS00108">
    <property type="entry name" value="PROTEIN_KINASE_ST"/>
    <property type="match status" value="1"/>
</dbReference>
<dbReference type="PROSITE" id="PS50011">
    <property type="entry name" value="PROTEIN_KINASE_DOM"/>
    <property type="match status" value="1"/>
</dbReference>
<evidence type="ECO:0000256" key="11">
    <source>
        <dbReference type="PIRSR" id="PIRSR637770-2"/>
    </source>
</evidence>
<dbReference type="FunCoup" id="A0A4S2N1U3">
    <property type="interactions" value="1019"/>
</dbReference>
<dbReference type="PANTHER" id="PTHR24056:SF0">
    <property type="entry name" value="CYCLIN-DEPENDENT KINASE 7"/>
    <property type="match status" value="1"/>
</dbReference>
<dbReference type="FunFam" id="1.10.510.10:FF:000624">
    <property type="entry name" value="Mitogen-activated protein kinase"/>
    <property type="match status" value="1"/>
</dbReference>
<dbReference type="InterPro" id="IPR011009">
    <property type="entry name" value="Kinase-like_dom_sf"/>
</dbReference>
<feature type="domain" description="Protein kinase" evidence="14">
    <location>
        <begin position="34"/>
        <end position="323"/>
    </location>
</feature>
<dbReference type="InParanoid" id="A0A4S2N1U3"/>
<evidence type="ECO:0000256" key="2">
    <source>
        <dbReference type="ARBA" id="ARBA00022527"/>
    </source>
</evidence>
<evidence type="ECO:0000256" key="6">
    <source>
        <dbReference type="ARBA" id="ARBA00022777"/>
    </source>
</evidence>
<keyword evidence="3" id="KW-0597">Phosphoprotein</keyword>
<evidence type="ECO:0000256" key="10">
    <source>
        <dbReference type="PIRSR" id="PIRSR637770-1"/>
    </source>
</evidence>
<dbReference type="CDD" id="cd07841">
    <property type="entry name" value="STKc_CDK7"/>
    <property type="match status" value="1"/>
</dbReference>
<feature type="binding site" evidence="12">
    <location>
        <position position="64"/>
    </location>
    <ligand>
        <name>ATP</name>
        <dbReference type="ChEBI" id="CHEBI:30616"/>
    </ligand>
</feature>
<comment type="catalytic activity">
    <reaction evidence="9">
        <text>L-seryl-[protein] + ATP = O-phospho-L-seryl-[protein] + ADP + H(+)</text>
        <dbReference type="Rhea" id="RHEA:17989"/>
        <dbReference type="Rhea" id="RHEA-COMP:9863"/>
        <dbReference type="Rhea" id="RHEA-COMP:11604"/>
        <dbReference type="ChEBI" id="CHEBI:15378"/>
        <dbReference type="ChEBI" id="CHEBI:29999"/>
        <dbReference type="ChEBI" id="CHEBI:30616"/>
        <dbReference type="ChEBI" id="CHEBI:83421"/>
        <dbReference type="ChEBI" id="CHEBI:456216"/>
        <dbReference type="EC" id="2.7.11.22"/>
    </reaction>
</comment>
<dbReference type="STRING" id="341454.A0A4S2N1U3"/>
<keyword evidence="7 11" id="KW-0067">ATP-binding</keyword>
<dbReference type="PROSITE" id="PS00107">
    <property type="entry name" value="PROTEIN_KINASE_ATP"/>
    <property type="match status" value="1"/>
</dbReference>
<evidence type="ECO:0000259" key="14">
    <source>
        <dbReference type="PROSITE" id="PS50011"/>
    </source>
</evidence>
<evidence type="ECO:0000256" key="12">
    <source>
        <dbReference type="PROSITE-ProRule" id="PRU10141"/>
    </source>
</evidence>
<reference evidence="15 16" key="1">
    <citation type="submission" date="2019-04" db="EMBL/GenBank/DDBJ databases">
        <title>Comparative genomics and transcriptomics to analyze fruiting body development in filamentous ascomycetes.</title>
        <authorList>
            <consortium name="DOE Joint Genome Institute"/>
            <person name="Lutkenhaus R."/>
            <person name="Traeger S."/>
            <person name="Breuer J."/>
            <person name="Kuo A."/>
            <person name="Lipzen A."/>
            <person name="Pangilinan J."/>
            <person name="Dilworth D."/>
            <person name="Sandor L."/>
            <person name="Poggeler S."/>
            <person name="Barry K."/>
            <person name="Grigoriev I.V."/>
            <person name="Nowrousian M."/>
        </authorList>
    </citation>
    <scope>NUCLEOTIDE SEQUENCE [LARGE SCALE GENOMIC DNA]</scope>
    <source>
        <strain evidence="15 16">CBS 389.68</strain>
    </source>
</reference>
<dbReference type="Pfam" id="PF00069">
    <property type="entry name" value="Pkinase"/>
    <property type="match status" value="1"/>
</dbReference>
<keyword evidence="6 15" id="KW-0418">Kinase</keyword>
<dbReference type="InterPro" id="IPR008271">
    <property type="entry name" value="Ser/Thr_kinase_AS"/>
</dbReference>
<dbReference type="GO" id="GO:0070985">
    <property type="term" value="C:transcription factor TFIIK complex"/>
    <property type="evidence" value="ECO:0007669"/>
    <property type="project" value="InterPro"/>
</dbReference>
<keyword evidence="2 13" id="KW-0723">Serine/threonine-protein kinase</keyword>
<dbReference type="Proteomes" id="UP000298138">
    <property type="component" value="Unassembled WGS sequence"/>
</dbReference>
<evidence type="ECO:0000313" key="16">
    <source>
        <dbReference type="Proteomes" id="UP000298138"/>
    </source>
</evidence>
<evidence type="ECO:0000256" key="8">
    <source>
        <dbReference type="ARBA" id="ARBA00047811"/>
    </source>
</evidence>
<evidence type="ECO:0000256" key="9">
    <source>
        <dbReference type="ARBA" id="ARBA00048367"/>
    </source>
</evidence>
<evidence type="ECO:0000256" key="3">
    <source>
        <dbReference type="ARBA" id="ARBA00022553"/>
    </source>
</evidence>
<dbReference type="AlphaFoldDB" id="A0A4S2N1U3"/>
<dbReference type="OrthoDB" id="1732493at2759"/>
<comment type="similarity">
    <text evidence="1">Belongs to the protein kinase superfamily. CMGC Ser/Thr protein kinase family. CDC2/CDKX subfamily.</text>
</comment>
<dbReference type="FunFam" id="3.30.200.20:FF:000124">
    <property type="entry name" value="Cyclin-dependent kinase 4"/>
    <property type="match status" value="1"/>
</dbReference>
<name>A0A4S2N1U3_9PEZI</name>
<keyword evidence="4" id="KW-0808">Transferase</keyword>
<sequence>MDTPTLSVSADADAPVMLLTGDIARFNDETRDKYTKGQKIGEGTYAVVFKGHEKVTGRPVAIKKIKISSADDGMSLDSLREIKHLQELHHENIIELLDIFVGKRHNIHVVLEHLAGDLEGIIRDTKNFLFGSSEIKSWMAMSLRGLWWCHINGVLHRDIKPNNLLYTTNGVLKLADFGLARNFGEPGEVRMTAQVITRWYRPPELFFGARSYSSAVDVFSLGLVFAELIKRVPLLAGDSDVGQLQLIARTLGTPTESNWPGVSKLPSYVIPNADDVKPEADRAFYRMNFFSISQSGQDLMRFMLRLDPRKRISCRQALESEWFKEEPLPTKPENLPIKKDKEALEKVGQDLKRRAGFDERMDGGDLDVGNRGSKVARRLDFGAM</sequence>
<proteinExistence type="inferred from homology"/>
<feature type="binding site" evidence="11">
    <location>
        <begin position="40"/>
        <end position="48"/>
    </location>
    <ligand>
        <name>ATP</name>
        <dbReference type="ChEBI" id="CHEBI:30616"/>
    </ligand>
</feature>